<organism evidence="1 2">
    <name type="scientific">Pleurodeles waltl</name>
    <name type="common">Iberian ribbed newt</name>
    <dbReference type="NCBI Taxonomy" id="8319"/>
    <lineage>
        <taxon>Eukaryota</taxon>
        <taxon>Metazoa</taxon>
        <taxon>Chordata</taxon>
        <taxon>Craniata</taxon>
        <taxon>Vertebrata</taxon>
        <taxon>Euteleostomi</taxon>
        <taxon>Amphibia</taxon>
        <taxon>Batrachia</taxon>
        <taxon>Caudata</taxon>
        <taxon>Salamandroidea</taxon>
        <taxon>Salamandridae</taxon>
        <taxon>Pleurodelinae</taxon>
        <taxon>Pleurodeles</taxon>
    </lineage>
</organism>
<comment type="caution">
    <text evidence="1">The sequence shown here is derived from an EMBL/GenBank/DDBJ whole genome shotgun (WGS) entry which is preliminary data.</text>
</comment>
<reference evidence="1" key="1">
    <citation type="journal article" date="2022" name="bioRxiv">
        <title>Sequencing and chromosome-scale assembly of the giantPleurodeles waltlgenome.</title>
        <authorList>
            <person name="Brown T."/>
            <person name="Elewa A."/>
            <person name="Iarovenko S."/>
            <person name="Subramanian E."/>
            <person name="Araus A.J."/>
            <person name="Petzold A."/>
            <person name="Susuki M."/>
            <person name="Suzuki K.-i.T."/>
            <person name="Hayashi T."/>
            <person name="Toyoda A."/>
            <person name="Oliveira C."/>
            <person name="Osipova E."/>
            <person name="Leigh N.D."/>
            <person name="Simon A."/>
            <person name="Yun M.H."/>
        </authorList>
    </citation>
    <scope>NUCLEOTIDE SEQUENCE</scope>
    <source>
        <strain evidence="1">20211129_DDA</strain>
        <tissue evidence="1">Liver</tissue>
    </source>
</reference>
<dbReference type="EMBL" id="JANPWB010000008">
    <property type="protein sequence ID" value="KAJ1165713.1"/>
    <property type="molecule type" value="Genomic_DNA"/>
</dbReference>
<keyword evidence="2" id="KW-1185">Reference proteome</keyword>
<evidence type="ECO:0000313" key="1">
    <source>
        <dbReference type="EMBL" id="KAJ1165713.1"/>
    </source>
</evidence>
<name>A0AAV7SNP9_PLEWA</name>
<evidence type="ECO:0000313" key="2">
    <source>
        <dbReference type="Proteomes" id="UP001066276"/>
    </source>
</evidence>
<sequence>MEEVSTAQTELSVLKAKANQRLSKTAVTKYQMFKAECYEYGEATGKVLARRIRQKAVDRDIAAFKDSYGRKLGKPKEILNVFRDFYEELYSDDIELAAVVHFLSVIIKGRVSLTPVLVLLEVVDSAEENGYVKKERYFLFMAMAILRLCIASDWIKEEHRHWKIGGQDC</sequence>
<protein>
    <submittedName>
        <fullName evidence="1">Uncharacterized protein</fullName>
    </submittedName>
</protein>
<dbReference type="AlphaFoldDB" id="A0AAV7SNP9"/>
<gene>
    <name evidence="1" type="ORF">NDU88_006130</name>
</gene>
<accession>A0AAV7SNP9</accession>
<dbReference type="Proteomes" id="UP001066276">
    <property type="component" value="Chromosome 4_2"/>
</dbReference>
<proteinExistence type="predicted"/>